<sequence>MKQTDHQQLGAQEILANRMISLADLRGRKEAAAARLRVSIATFRRKSREHGINHRWPDLKKIFDSSTKIDSIAEILETLTIVPVIDHESAMSTVCRNPNPLVSVQPQVPLTQMASENLGSFDDGRTYLALQAQQDTWFVMIKAMYGKDTILLFPFLVASGIIGLKGEVSKRLKFEVDSFDVKCKDLQGHLISIACDDDLMSYLNVFKPLGYQPCRLFVISKIPN</sequence>
<keyword evidence="2" id="KW-1185">Reference proteome</keyword>
<proteinExistence type="predicted"/>
<reference evidence="1 2" key="1">
    <citation type="journal article" date="2021" name="Hortic Res">
        <title>High-quality reference genome and annotation aids understanding of berry development for evergreen blueberry (Vaccinium darrowii).</title>
        <authorList>
            <person name="Yu J."/>
            <person name="Hulse-Kemp A.M."/>
            <person name="Babiker E."/>
            <person name="Staton M."/>
        </authorList>
    </citation>
    <scope>NUCLEOTIDE SEQUENCE [LARGE SCALE GENOMIC DNA]</scope>
    <source>
        <strain evidence="2">cv. NJ 8807/NJ 8810</strain>
        <tissue evidence="1">Young leaf</tissue>
    </source>
</reference>
<evidence type="ECO:0000313" key="1">
    <source>
        <dbReference type="EMBL" id="KAH7852669.1"/>
    </source>
</evidence>
<organism evidence="1 2">
    <name type="scientific">Vaccinium darrowii</name>
    <dbReference type="NCBI Taxonomy" id="229202"/>
    <lineage>
        <taxon>Eukaryota</taxon>
        <taxon>Viridiplantae</taxon>
        <taxon>Streptophyta</taxon>
        <taxon>Embryophyta</taxon>
        <taxon>Tracheophyta</taxon>
        <taxon>Spermatophyta</taxon>
        <taxon>Magnoliopsida</taxon>
        <taxon>eudicotyledons</taxon>
        <taxon>Gunneridae</taxon>
        <taxon>Pentapetalae</taxon>
        <taxon>asterids</taxon>
        <taxon>Ericales</taxon>
        <taxon>Ericaceae</taxon>
        <taxon>Vaccinioideae</taxon>
        <taxon>Vaccinieae</taxon>
        <taxon>Vaccinium</taxon>
    </lineage>
</organism>
<comment type="caution">
    <text evidence="1">The sequence shown here is derived from an EMBL/GenBank/DDBJ whole genome shotgun (WGS) entry which is preliminary data.</text>
</comment>
<name>A0ACB7YIL8_9ERIC</name>
<gene>
    <name evidence="1" type="ORF">Vadar_027653</name>
</gene>
<evidence type="ECO:0000313" key="2">
    <source>
        <dbReference type="Proteomes" id="UP000828048"/>
    </source>
</evidence>
<dbReference type="EMBL" id="CM037158">
    <property type="protein sequence ID" value="KAH7852669.1"/>
    <property type="molecule type" value="Genomic_DNA"/>
</dbReference>
<protein>
    <submittedName>
        <fullName evidence="1">Uncharacterized protein</fullName>
    </submittedName>
</protein>
<dbReference type="Proteomes" id="UP000828048">
    <property type="component" value="Chromosome 8"/>
</dbReference>
<accession>A0ACB7YIL8</accession>